<dbReference type="RefSeq" id="WP_211799639.1">
    <property type="nucleotide sequence ID" value="NZ_JAGSCS010000002.1"/>
</dbReference>
<comment type="caution">
    <text evidence="4">The sequence shown here is derived from an EMBL/GenBank/DDBJ whole genome shotgun (WGS) entry which is preliminary data.</text>
</comment>
<keyword evidence="2" id="KW-0472">Membrane</keyword>
<dbReference type="EMBL" id="JAGSCS010000002">
    <property type="protein sequence ID" value="MBR0575121.1"/>
    <property type="molecule type" value="Genomic_DNA"/>
</dbReference>
<keyword evidence="5" id="KW-1185">Reference proteome</keyword>
<evidence type="ECO:0000313" key="5">
    <source>
        <dbReference type="Proteomes" id="UP000675379"/>
    </source>
</evidence>
<comment type="similarity">
    <text evidence="1">Belongs to the LytR/CpsA/Psr (LCP) family.</text>
</comment>
<gene>
    <name evidence="4" type="ORF">KCG48_02080</name>
</gene>
<dbReference type="NCBIfam" id="TIGR00350">
    <property type="entry name" value="lytR_cpsA_psr"/>
    <property type="match status" value="1"/>
</dbReference>
<dbReference type="Proteomes" id="UP000675379">
    <property type="component" value="Unassembled WGS sequence"/>
</dbReference>
<evidence type="ECO:0000256" key="2">
    <source>
        <dbReference type="SAM" id="Phobius"/>
    </source>
</evidence>
<name>A0A941CPW6_9CLOT</name>
<dbReference type="InterPro" id="IPR004474">
    <property type="entry name" value="LytR_CpsA_psr"/>
</dbReference>
<feature type="domain" description="Cell envelope-related transcriptional attenuator" evidence="3">
    <location>
        <begin position="114"/>
        <end position="263"/>
    </location>
</feature>
<dbReference type="Gene3D" id="3.40.630.190">
    <property type="entry name" value="LCP protein"/>
    <property type="match status" value="1"/>
</dbReference>
<dbReference type="AlphaFoldDB" id="A0A941CPW6"/>
<evidence type="ECO:0000259" key="3">
    <source>
        <dbReference type="Pfam" id="PF03816"/>
    </source>
</evidence>
<keyword evidence="2" id="KW-1133">Transmembrane helix</keyword>
<protein>
    <submittedName>
        <fullName evidence="4">LCP family protein</fullName>
    </submittedName>
</protein>
<organism evidence="4 5">
    <name type="scientific">Proteiniclasticum sediminis</name>
    <dbReference type="NCBI Taxonomy" id="2804028"/>
    <lineage>
        <taxon>Bacteria</taxon>
        <taxon>Bacillati</taxon>
        <taxon>Bacillota</taxon>
        <taxon>Clostridia</taxon>
        <taxon>Eubacteriales</taxon>
        <taxon>Clostridiaceae</taxon>
        <taxon>Proteiniclasticum</taxon>
    </lineage>
</organism>
<reference evidence="4" key="1">
    <citation type="submission" date="2021-04" db="EMBL/GenBank/DDBJ databases">
        <title>Proteiniclasticum sedimins sp. nov., an obligate anaerobic bacterium isolated from anaerobic sludge.</title>
        <authorList>
            <person name="Liu J."/>
        </authorList>
    </citation>
    <scope>NUCLEOTIDE SEQUENCE</scope>
    <source>
        <strain evidence="4">BAD-10</strain>
    </source>
</reference>
<proteinExistence type="inferred from homology"/>
<keyword evidence="2" id="KW-0812">Transmembrane</keyword>
<evidence type="ECO:0000313" key="4">
    <source>
        <dbReference type="EMBL" id="MBR0575121.1"/>
    </source>
</evidence>
<dbReference type="Pfam" id="PF03816">
    <property type="entry name" value="LytR_cpsA_psr"/>
    <property type="match status" value="1"/>
</dbReference>
<accession>A0A941CPW6</accession>
<feature type="transmembrane region" description="Helical" evidence="2">
    <location>
        <begin position="12"/>
        <end position="33"/>
    </location>
</feature>
<sequence length="347" mass="38660">MDQKNKKRIKFSIAGVLLGLVAIVLISVGLLYLKLHSLNKTMADFIAKPQIILAEPEELDPVVETPGDLDEDYVYDVETPGNEAIYKQVTIDEDVFNILMVGSDVRDNEEGNGRSDSMMLVSYNRKTHDIKITSFMRDTWVAIPNKGWNRINAAFAYGGIGLSVNTVNENFGLDIQNYAIVEFEGLKNIVDSLGGVEVNLTLQEIKMINAANPKNPLKLVEGKQLLNGDQALTHSRNRKTGDGDFGRTRRQRDVMLAILVKMKASLNPVKLASFVTETLKFVDTNISPNTVFTLGMEILGAGGYTVQQARVPFDNTWKYANKDGRSVVTIDLEKNKTLLHEFLYGEE</sequence>
<dbReference type="PANTHER" id="PTHR33392:SF6">
    <property type="entry name" value="POLYISOPRENYL-TEICHOIC ACID--PEPTIDOGLYCAN TEICHOIC ACID TRANSFERASE TAGU"/>
    <property type="match status" value="1"/>
</dbReference>
<dbReference type="PANTHER" id="PTHR33392">
    <property type="entry name" value="POLYISOPRENYL-TEICHOIC ACID--PEPTIDOGLYCAN TEICHOIC ACID TRANSFERASE TAGU"/>
    <property type="match status" value="1"/>
</dbReference>
<evidence type="ECO:0000256" key="1">
    <source>
        <dbReference type="ARBA" id="ARBA00006068"/>
    </source>
</evidence>
<dbReference type="InterPro" id="IPR050922">
    <property type="entry name" value="LytR/CpsA/Psr_CW_biosynth"/>
</dbReference>